<dbReference type="AlphaFoldDB" id="A0A6B1G2T6"/>
<name>A0A6B1G2T6_9CHLR</name>
<organism evidence="1">
    <name type="scientific">Caldilineaceae bacterium SB0675_bin_29</name>
    <dbReference type="NCBI Taxonomy" id="2605266"/>
    <lineage>
        <taxon>Bacteria</taxon>
        <taxon>Bacillati</taxon>
        <taxon>Chloroflexota</taxon>
        <taxon>Caldilineae</taxon>
        <taxon>Caldilineales</taxon>
        <taxon>Caldilineaceae</taxon>
    </lineage>
</organism>
<reference evidence="1" key="1">
    <citation type="submission" date="2019-09" db="EMBL/GenBank/DDBJ databases">
        <title>Characterisation of the sponge microbiome using genome-centric metagenomics.</title>
        <authorList>
            <person name="Engelberts J.P."/>
            <person name="Robbins S.J."/>
            <person name="De Goeij J.M."/>
            <person name="Aranda M."/>
            <person name="Bell S.C."/>
            <person name="Webster N.S."/>
        </authorList>
    </citation>
    <scope>NUCLEOTIDE SEQUENCE</scope>
    <source>
        <strain evidence="1">SB0675_bin_29</strain>
    </source>
</reference>
<accession>A0A6B1G2T6</accession>
<comment type="caution">
    <text evidence="1">The sequence shown here is derived from an EMBL/GenBank/DDBJ whole genome shotgun (WGS) entry which is preliminary data.</text>
</comment>
<evidence type="ECO:0000313" key="1">
    <source>
        <dbReference type="EMBL" id="MYH62381.1"/>
    </source>
</evidence>
<sequence>MTTKRSTDSGPAKALEVTIANLNKRYGEGIIMRLGEATRLDVASIPTG</sequence>
<dbReference type="EMBL" id="VYDA01000426">
    <property type="protein sequence ID" value="MYH62381.1"/>
    <property type="molecule type" value="Genomic_DNA"/>
</dbReference>
<gene>
    <name evidence="1" type="ORF">F4148_11690</name>
</gene>
<protein>
    <submittedName>
        <fullName evidence="1">DNA recombination/repair protein RecA</fullName>
    </submittedName>
</protein>
<feature type="non-terminal residue" evidence="1">
    <location>
        <position position="48"/>
    </location>
</feature>
<proteinExistence type="predicted"/>